<keyword evidence="1" id="KW-0521">NADP</keyword>
<dbReference type="InterPro" id="IPR050523">
    <property type="entry name" value="AKR_Detox_Biosynth"/>
</dbReference>
<dbReference type="PANTHER" id="PTHR43364">
    <property type="entry name" value="NADH-SPECIFIC METHYLGLYOXAL REDUCTASE-RELATED"/>
    <property type="match status" value="1"/>
</dbReference>
<dbReference type="Gene3D" id="3.20.20.100">
    <property type="entry name" value="NADP-dependent oxidoreductase domain"/>
    <property type="match status" value="1"/>
</dbReference>
<evidence type="ECO:0000256" key="3">
    <source>
        <dbReference type="ARBA" id="ARBA00038157"/>
    </source>
</evidence>
<evidence type="ECO:0000313" key="6">
    <source>
        <dbReference type="Proteomes" id="UP001610335"/>
    </source>
</evidence>
<keyword evidence="6" id="KW-1185">Reference proteome</keyword>
<keyword evidence="2" id="KW-0560">Oxidoreductase</keyword>
<dbReference type="SUPFAM" id="SSF51430">
    <property type="entry name" value="NAD(P)-linked oxidoreductase"/>
    <property type="match status" value="1"/>
</dbReference>
<dbReference type="InterPro" id="IPR023210">
    <property type="entry name" value="NADP_OxRdtase_dom"/>
</dbReference>
<dbReference type="EMBL" id="JBFXLS010000007">
    <property type="protein sequence ID" value="KAL2832127.1"/>
    <property type="molecule type" value="Genomic_DNA"/>
</dbReference>
<dbReference type="Proteomes" id="UP001610335">
    <property type="component" value="Unassembled WGS sequence"/>
</dbReference>
<accession>A0ABR4IX14</accession>
<organism evidence="5 6">
    <name type="scientific">Aspergillus cavernicola</name>
    <dbReference type="NCBI Taxonomy" id="176166"/>
    <lineage>
        <taxon>Eukaryota</taxon>
        <taxon>Fungi</taxon>
        <taxon>Dikarya</taxon>
        <taxon>Ascomycota</taxon>
        <taxon>Pezizomycotina</taxon>
        <taxon>Eurotiomycetes</taxon>
        <taxon>Eurotiomycetidae</taxon>
        <taxon>Eurotiales</taxon>
        <taxon>Aspergillaceae</taxon>
        <taxon>Aspergillus</taxon>
        <taxon>Aspergillus subgen. Nidulantes</taxon>
    </lineage>
</organism>
<evidence type="ECO:0000313" key="5">
    <source>
        <dbReference type="EMBL" id="KAL2832127.1"/>
    </source>
</evidence>
<dbReference type="InterPro" id="IPR036812">
    <property type="entry name" value="NAD(P)_OxRdtase_dom_sf"/>
</dbReference>
<reference evidence="5 6" key="1">
    <citation type="submission" date="2024-07" db="EMBL/GenBank/DDBJ databases">
        <title>Section-level genome sequencing and comparative genomics of Aspergillus sections Usti and Cavernicolus.</title>
        <authorList>
            <consortium name="Lawrence Berkeley National Laboratory"/>
            <person name="Nybo J.L."/>
            <person name="Vesth T.C."/>
            <person name="Theobald S."/>
            <person name="Frisvad J.C."/>
            <person name="Larsen T.O."/>
            <person name="Kjaerboelling I."/>
            <person name="Rothschild-Mancinelli K."/>
            <person name="Lyhne E.K."/>
            <person name="Kogle M.E."/>
            <person name="Barry K."/>
            <person name="Clum A."/>
            <person name="Na H."/>
            <person name="Ledsgaard L."/>
            <person name="Lin J."/>
            <person name="Lipzen A."/>
            <person name="Kuo A."/>
            <person name="Riley R."/>
            <person name="Mondo S."/>
            <person name="LaButti K."/>
            <person name="Haridas S."/>
            <person name="Pangalinan J."/>
            <person name="Salamov A.A."/>
            <person name="Simmons B.A."/>
            <person name="Magnuson J.K."/>
            <person name="Chen J."/>
            <person name="Drula E."/>
            <person name="Henrissat B."/>
            <person name="Wiebenga A."/>
            <person name="Lubbers R.J."/>
            <person name="Gomes A.C."/>
            <person name="Makela M.R."/>
            <person name="Stajich J."/>
            <person name="Grigoriev I.V."/>
            <person name="Mortensen U.H."/>
            <person name="De vries R.P."/>
            <person name="Baker S.E."/>
            <person name="Andersen M.R."/>
        </authorList>
    </citation>
    <scope>NUCLEOTIDE SEQUENCE [LARGE SCALE GENOMIC DNA]</scope>
    <source>
        <strain evidence="5 6">CBS 600.67</strain>
    </source>
</reference>
<sequence length="341" mass="37651">MSIFSIAPKPSCLLGYDRALSLTAGVKVSPLCLGAMNFGNAWKEFMSECDKEQYFALLDAIATKYTTGFRTSHHQTQPIQSNHVGNSSKPLHISLNPSIQKIQTDYMDLLYLHWWDFTSSVEEIMHALNTLIVSGKVLYLSVSDTPAWIVVKANDYARANRLRPLSVYQGRWNAGFRDLEKEVLHTCRDQGMAIAPWAPLGSGNDISGSSGRAAELSEHDIKVSETLEEVDHRKGATLHAIALAYVMHKTPYVYPIIGQRKIEHLKANIEALSVSLSDEDLGEIDGAADFDVGSPMNFIFSKGYSSSNTAADVLLTHVAQQIDAPPHQAPVRARRGCIECF</sequence>
<proteinExistence type="inferred from homology"/>
<name>A0ABR4IX14_9EURO</name>
<gene>
    <name evidence="5" type="ORF">BDW59DRAFT_169522</name>
</gene>
<protein>
    <submittedName>
        <fullName evidence="5">Aldo/keto reductase</fullName>
    </submittedName>
</protein>
<comment type="similarity">
    <text evidence="3">Belongs to the aldo/keto reductase family. Aldo/keto reductase 2 subfamily.</text>
</comment>
<evidence type="ECO:0000256" key="2">
    <source>
        <dbReference type="ARBA" id="ARBA00023002"/>
    </source>
</evidence>
<comment type="caution">
    <text evidence="5">The sequence shown here is derived from an EMBL/GenBank/DDBJ whole genome shotgun (WGS) entry which is preliminary data.</text>
</comment>
<evidence type="ECO:0000256" key="1">
    <source>
        <dbReference type="ARBA" id="ARBA00022857"/>
    </source>
</evidence>
<feature type="domain" description="NADP-dependent oxidoreductase" evidence="4">
    <location>
        <begin position="61"/>
        <end position="287"/>
    </location>
</feature>
<dbReference type="PANTHER" id="PTHR43364:SF7">
    <property type="entry name" value="NADP-DEPENDENT OXIDOREDUCTASE DOMAIN-CONTAINING PROTEIN-RELATED"/>
    <property type="match status" value="1"/>
</dbReference>
<evidence type="ECO:0000259" key="4">
    <source>
        <dbReference type="Pfam" id="PF00248"/>
    </source>
</evidence>
<dbReference type="Pfam" id="PF00248">
    <property type="entry name" value="Aldo_ket_red"/>
    <property type="match status" value="1"/>
</dbReference>